<dbReference type="PANTHER" id="PTHR36766">
    <property type="entry name" value="PLANT BROAD-SPECTRUM MILDEW RESISTANCE PROTEIN RPW8"/>
    <property type="match status" value="1"/>
</dbReference>
<keyword evidence="3" id="KW-1185">Reference proteome</keyword>
<dbReference type="OrthoDB" id="1428032at2759"/>
<keyword evidence="1" id="KW-0611">Plant defense</keyword>
<evidence type="ECO:0008006" key="4">
    <source>
        <dbReference type="Google" id="ProtNLM"/>
    </source>
</evidence>
<evidence type="ECO:0000313" key="2">
    <source>
        <dbReference type="EMBL" id="GAU49911.1"/>
    </source>
</evidence>
<dbReference type="PANTHER" id="PTHR36766:SF42">
    <property type="entry name" value="NB-ARC DOMAIN DISEASE RESISTANCE PROTEIN"/>
    <property type="match status" value="1"/>
</dbReference>
<reference evidence="3" key="1">
    <citation type="journal article" date="2017" name="Front. Plant Sci.">
        <title>Climate Clever Clovers: New Paradigm to Reduce the Environmental Footprint of Ruminants by Breeding Low Methanogenic Forages Utilizing Haplotype Variation.</title>
        <authorList>
            <person name="Kaur P."/>
            <person name="Appels R."/>
            <person name="Bayer P.E."/>
            <person name="Keeble-Gagnere G."/>
            <person name="Wang J."/>
            <person name="Hirakawa H."/>
            <person name="Shirasawa K."/>
            <person name="Vercoe P."/>
            <person name="Stefanova K."/>
            <person name="Durmic Z."/>
            <person name="Nichols P."/>
            <person name="Revell C."/>
            <person name="Isobe S.N."/>
            <person name="Edwards D."/>
            <person name="Erskine W."/>
        </authorList>
    </citation>
    <scope>NUCLEOTIDE SEQUENCE [LARGE SCALE GENOMIC DNA]</scope>
    <source>
        <strain evidence="3">cv. Daliak</strain>
    </source>
</reference>
<dbReference type="GO" id="GO:0006952">
    <property type="term" value="P:defense response"/>
    <property type="evidence" value="ECO:0007669"/>
    <property type="project" value="UniProtKB-KW"/>
</dbReference>
<proteinExistence type="predicted"/>
<sequence>MEGLHEALQHMTALQSLTLSNLPNLASLPDWLGNLGLLQNLEIFQCPKLMCLPLSIQRLTGLKSLRIYRCNELGERCKENTALLKRVSLKSAAAKGYLTDKEYHEPPFHFLSSLRNMVPLGLSLMERPEQEKAENLQIEELKITMGPLYSTKFQHHISSIDQLVKPVDSEMM</sequence>
<dbReference type="SUPFAM" id="SSF52047">
    <property type="entry name" value="RNI-like"/>
    <property type="match status" value="1"/>
</dbReference>
<gene>
    <name evidence="2" type="ORF">TSUD_238850</name>
</gene>
<evidence type="ECO:0000313" key="3">
    <source>
        <dbReference type="Proteomes" id="UP000242715"/>
    </source>
</evidence>
<organism evidence="2 3">
    <name type="scientific">Trifolium subterraneum</name>
    <name type="common">Subterranean clover</name>
    <dbReference type="NCBI Taxonomy" id="3900"/>
    <lineage>
        <taxon>Eukaryota</taxon>
        <taxon>Viridiplantae</taxon>
        <taxon>Streptophyta</taxon>
        <taxon>Embryophyta</taxon>
        <taxon>Tracheophyta</taxon>
        <taxon>Spermatophyta</taxon>
        <taxon>Magnoliopsida</taxon>
        <taxon>eudicotyledons</taxon>
        <taxon>Gunneridae</taxon>
        <taxon>Pentapetalae</taxon>
        <taxon>rosids</taxon>
        <taxon>fabids</taxon>
        <taxon>Fabales</taxon>
        <taxon>Fabaceae</taxon>
        <taxon>Papilionoideae</taxon>
        <taxon>50 kb inversion clade</taxon>
        <taxon>NPAAA clade</taxon>
        <taxon>Hologalegina</taxon>
        <taxon>IRL clade</taxon>
        <taxon>Trifolieae</taxon>
        <taxon>Trifolium</taxon>
    </lineage>
</organism>
<evidence type="ECO:0000256" key="1">
    <source>
        <dbReference type="ARBA" id="ARBA00022821"/>
    </source>
</evidence>
<name>A0A2Z6P0C1_TRISU</name>
<dbReference type="Gene3D" id="3.80.10.10">
    <property type="entry name" value="Ribonuclease Inhibitor"/>
    <property type="match status" value="1"/>
</dbReference>
<protein>
    <recommendedName>
        <fullName evidence="4">Rx N-terminal domain-containing protein</fullName>
    </recommendedName>
</protein>
<dbReference type="EMBL" id="DF974652">
    <property type="protein sequence ID" value="GAU49911.1"/>
    <property type="molecule type" value="Genomic_DNA"/>
</dbReference>
<dbReference type="InterPro" id="IPR032675">
    <property type="entry name" value="LRR_dom_sf"/>
</dbReference>
<accession>A0A2Z6P0C1</accession>
<dbReference type="AlphaFoldDB" id="A0A2Z6P0C1"/>
<dbReference type="Proteomes" id="UP000242715">
    <property type="component" value="Unassembled WGS sequence"/>
</dbReference>